<accession>A0A9E8G842</accession>
<name>A0A9E8G842_9VIRU</name>
<evidence type="ECO:0000313" key="3">
    <source>
        <dbReference type="EMBL" id="UZT29159.1"/>
    </source>
</evidence>
<protein>
    <recommendedName>
        <fullName evidence="1">Minor capsid protein P8 central region domain-containing protein</fullName>
    </recommendedName>
</protein>
<dbReference type="EMBL" id="OP765507">
    <property type="protein sequence ID" value="UZT28825.1"/>
    <property type="molecule type" value="Genomic_DNA"/>
</dbReference>
<dbReference type="InterPro" id="IPR043916">
    <property type="entry name" value="P8_CR"/>
</dbReference>
<proteinExistence type="predicted"/>
<evidence type="ECO:0000313" key="2">
    <source>
        <dbReference type="EMBL" id="UZT28825.1"/>
    </source>
</evidence>
<dbReference type="Pfam" id="PF19065">
    <property type="entry name" value="P8_CR"/>
    <property type="match status" value="1"/>
</dbReference>
<reference evidence="2" key="1">
    <citation type="submission" date="2022-10" db="EMBL/GenBank/DDBJ databases">
        <title>Genomics discovery of giant fungal viruses from subsurface oceanic crustal fluids.</title>
        <authorList>
            <person name="Bhattacharjee A.S."/>
            <person name="Schulz F."/>
            <person name="Woyke T."/>
            <person name="Orcutt B.N."/>
            <person name="Matinez Martinez J."/>
        </authorList>
    </citation>
    <scope>NUCLEOTIDE SEQUENCE</scope>
    <source>
        <strain evidence="2">VSAG1.JdFR</strain>
        <strain evidence="3">VSAG8.JdFR</strain>
    </source>
</reference>
<feature type="domain" description="Minor capsid protein P8 central region" evidence="1">
    <location>
        <begin position="53"/>
        <end position="173"/>
    </location>
</feature>
<organism evidence="2">
    <name type="scientific">Nucleocytoviricota sp</name>
    <dbReference type="NCBI Taxonomy" id="2809609"/>
    <lineage>
        <taxon>Viruses</taxon>
        <taxon>Varidnaviria</taxon>
        <taxon>Bamfordvirae</taxon>
        <taxon>Nucleocytoviricota</taxon>
    </lineage>
</organism>
<sequence length="175" mass="20142">MSNEQFLKTNFNNENKYNGRVDLMSSQPPNPLLLQDKIPANTNSFHNSLNGIQETSKLSFTFFSRENIKIVQNAIRKGIYDRSNGKFIIGEQDYDTLNIIMRSVYLQNSTNLETNIQKQIISLNNLVVDYAVNQIYGEVNGYMKYKNDISTLAVPMNLPIYANKTTNTLELKPWF</sequence>
<dbReference type="EMBL" id="OP765584">
    <property type="protein sequence ID" value="UZT29159.1"/>
    <property type="molecule type" value="Genomic_DNA"/>
</dbReference>
<evidence type="ECO:0000259" key="1">
    <source>
        <dbReference type="Pfam" id="PF19065"/>
    </source>
</evidence>